<dbReference type="GO" id="GO:0016651">
    <property type="term" value="F:oxidoreductase activity, acting on NAD(P)H"/>
    <property type="evidence" value="ECO:0007669"/>
    <property type="project" value="InterPro"/>
</dbReference>
<accession>A0A4V4LSS8</accession>
<dbReference type="InterPro" id="IPR047122">
    <property type="entry name" value="Trans-enoyl_RdTase-like"/>
</dbReference>
<proteinExistence type="predicted"/>
<dbReference type="PANTHER" id="PTHR45348">
    <property type="entry name" value="HYPOTHETICAL OXIDOREDUCTASE (EUROFUNG)"/>
    <property type="match status" value="1"/>
</dbReference>
<evidence type="ECO:0000313" key="2">
    <source>
        <dbReference type="EMBL" id="TIA87683.1"/>
    </source>
</evidence>
<keyword evidence="3" id="KW-1185">Reference proteome</keyword>
<dbReference type="InterPro" id="IPR020843">
    <property type="entry name" value="ER"/>
</dbReference>
<dbReference type="InterPro" id="IPR011032">
    <property type="entry name" value="GroES-like_sf"/>
</dbReference>
<dbReference type="OrthoDB" id="10257049at2759"/>
<dbReference type="InterPro" id="IPR036291">
    <property type="entry name" value="NAD(P)-bd_dom_sf"/>
</dbReference>
<dbReference type="Proteomes" id="UP000310189">
    <property type="component" value="Unassembled WGS sequence"/>
</dbReference>
<dbReference type="SUPFAM" id="SSF51735">
    <property type="entry name" value="NAD(P)-binding Rossmann-fold domains"/>
    <property type="match status" value="1"/>
</dbReference>
<dbReference type="InterPro" id="IPR013149">
    <property type="entry name" value="ADH-like_C"/>
</dbReference>
<dbReference type="Gene3D" id="3.90.180.10">
    <property type="entry name" value="Medium-chain alcohol dehydrogenases, catalytic domain"/>
    <property type="match status" value="1"/>
</dbReference>
<reference evidence="2 3" key="1">
    <citation type="submission" date="2019-03" db="EMBL/GenBank/DDBJ databases">
        <title>Sequencing 23 genomes of Wallemia ichthyophaga.</title>
        <authorList>
            <person name="Gostincar C."/>
        </authorList>
    </citation>
    <scope>NUCLEOTIDE SEQUENCE [LARGE SCALE GENOMIC DNA]</scope>
    <source>
        <strain evidence="2 3">EXF-5753</strain>
    </source>
</reference>
<name>A0A4V4LSS8_9BASI</name>
<dbReference type="Pfam" id="PF08240">
    <property type="entry name" value="ADH_N"/>
    <property type="match status" value="1"/>
</dbReference>
<dbReference type="SMART" id="SM00829">
    <property type="entry name" value="PKS_ER"/>
    <property type="match status" value="1"/>
</dbReference>
<dbReference type="Gene3D" id="3.40.50.720">
    <property type="entry name" value="NAD(P)-binding Rossmann-like Domain"/>
    <property type="match status" value="1"/>
</dbReference>
<dbReference type="EMBL" id="SPNW01000050">
    <property type="protein sequence ID" value="TIA87683.1"/>
    <property type="molecule type" value="Genomic_DNA"/>
</dbReference>
<dbReference type="Pfam" id="PF00107">
    <property type="entry name" value="ADH_zinc_N"/>
    <property type="match status" value="1"/>
</dbReference>
<dbReference type="PANTHER" id="PTHR45348:SF2">
    <property type="entry name" value="ZINC-TYPE ALCOHOL DEHYDROGENASE-LIKE PROTEIN C2E1P3.01"/>
    <property type="match status" value="1"/>
</dbReference>
<comment type="caution">
    <text evidence="2">The sequence shown here is derived from an EMBL/GenBank/DDBJ whole genome shotgun (WGS) entry which is preliminary data.</text>
</comment>
<dbReference type="AlphaFoldDB" id="A0A4V4LSS8"/>
<evidence type="ECO:0000259" key="1">
    <source>
        <dbReference type="SMART" id="SM00829"/>
    </source>
</evidence>
<dbReference type="InterPro" id="IPR013154">
    <property type="entry name" value="ADH-like_N"/>
</dbReference>
<protein>
    <recommendedName>
        <fullName evidence="1">Enoyl reductase (ER) domain-containing protein</fullName>
    </recommendedName>
</protein>
<feature type="domain" description="Enoyl reductase (ER)" evidence="1">
    <location>
        <begin position="8"/>
        <end position="346"/>
    </location>
</feature>
<sequence length="350" mass="38087">MKGLFISGERSVEVKSTDKPILDGRNDILVEVYAVAQNPPDSFSLHSNPGKPGNRLGSDYAGVVVESKSTLVKLGDRVCGMVSGNHSARQGSFAQYVAAQAELCIKIPDEMSFEKASTLGMSLYTAVQALFLKSPLALDPNHTQTILIWGASTSVGMYALQLAHLGGVRIVATTSAKNADLVSSLGANFVFDYADKDVVKKVKEATEDSVTFAFDCVGMADTIKLSVECTSDSQPSTVHTVLPPPKDLKTKDTAQVVFSLVHSIFAENLEWAAYLFPRPITIEEMEQERKEAATFFKYDQGSIYELVLDGMIKPTPIVHTSKGLENILPWLLKMEKGEVRAGKVVHLLKE</sequence>
<evidence type="ECO:0000313" key="3">
    <source>
        <dbReference type="Proteomes" id="UP000310189"/>
    </source>
</evidence>
<gene>
    <name evidence="2" type="ORF">E3P99_03032</name>
</gene>
<dbReference type="SUPFAM" id="SSF50129">
    <property type="entry name" value="GroES-like"/>
    <property type="match status" value="1"/>
</dbReference>
<dbReference type="CDD" id="cd08249">
    <property type="entry name" value="enoyl_reductase_like"/>
    <property type="match status" value="1"/>
</dbReference>
<organism evidence="2 3">
    <name type="scientific">Wallemia hederae</name>
    <dbReference type="NCBI Taxonomy" id="1540922"/>
    <lineage>
        <taxon>Eukaryota</taxon>
        <taxon>Fungi</taxon>
        <taxon>Dikarya</taxon>
        <taxon>Basidiomycota</taxon>
        <taxon>Wallemiomycotina</taxon>
        <taxon>Wallemiomycetes</taxon>
        <taxon>Wallemiales</taxon>
        <taxon>Wallemiaceae</taxon>
        <taxon>Wallemia</taxon>
    </lineage>
</organism>